<dbReference type="SUPFAM" id="SSF140423">
    <property type="entry name" value="MW0975(SA0943)-like"/>
    <property type="match status" value="1"/>
</dbReference>
<evidence type="ECO:0000256" key="1">
    <source>
        <dbReference type="SAM" id="Coils"/>
    </source>
</evidence>
<dbReference type="InterPro" id="IPR019454">
    <property type="entry name" value="Lipoprot_YkyA-like"/>
</dbReference>
<keyword evidence="1" id="KW-0175">Coiled coil</keyword>
<dbReference type="Proteomes" id="UP001056588">
    <property type="component" value="Chromosome"/>
</dbReference>
<name>A0A2C6WNA5_9STAP</name>
<dbReference type="AlphaFoldDB" id="A0A2C6WNA5"/>
<evidence type="ECO:0000313" key="2">
    <source>
        <dbReference type="EMBL" id="PHK50580.1"/>
    </source>
</evidence>
<keyword evidence="5" id="KW-1185">Reference proteome</keyword>
<dbReference type="Pfam" id="PF10368">
    <property type="entry name" value="YkyA"/>
    <property type="match status" value="1"/>
</dbReference>
<evidence type="ECO:0000313" key="3">
    <source>
        <dbReference type="EMBL" id="UQW80747.1"/>
    </source>
</evidence>
<reference evidence="2" key="3">
    <citation type="submission" date="2017-10" db="EMBL/GenBank/DDBJ databases">
        <authorList>
            <person name="Vrbovska V."/>
            <person name="Kovarovic V."/>
            <person name="Indrakova A."/>
        </authorList>
    </citation>
    <scope>NUCLEOTIDE SEQUENCE</scope>
    <source>
        <strain evidence="2">CCM 8730</strain>
    </source>
</reference>
<dbReference type="EMBL" id="MRZN01000002">
    <property type="protein sequence ID" value="PHK50580.1"/>
    <property type="molecule type" value="Genomic_DNA"/>
</dbReference>
<protein>
    <submittedName>
        <fullName evidence="3">YkyA family protein</fullName>
    </submittedName>
</protein>
<reference evidence="2" key="1">
    <citation type="journal article" date="2017" name="Appl. Environ. Microbiol.">
        <title>Staphylococcus edaphicus sp. nov., isolated in Antarctica, harbours mecC gene and genomic islands with suspected role in adaptation to extreme environment.</title>
        <authorList>
            <person name="Pantucek R."/>
            <person name="Sedlacek I."/>
            <person name="Indrakova A."/>
            <person name="Vrbovska V."/>
            <person name="Maslanova I."/>
            <person name="Kovarovic V."/>
            <person name="Svec P."/>
            <person name="Kralova S."/>
            <person name="Kristofova L."/>
            <person name="Keklakova J."/>
            <person name="Petras P."/>
            <person name="Doskar J."/>
        </authorList>
    </citation>
    <scope>NUCLEOTIDE SEQUENCE</scope>
    <source>
        <strain evidence="2">CCM 8730</strain>
    </source>
</reference>
<sequence>MKLKYGISAVLASTVLVAGCTTDKGEIKDYNEQVQKAFDAEKPVSSVGKKLNSLEQDKQKLVKKINGKNQQEVQDTSKKVVDNIEQREKEFKKEEKAINNSEEKFKKAEQHLDNINDKQKKKEVKQLNDALQDKYKAHDAYAKAYKNIMNKEKDMFEYTAGNQVEQSQIDKKSEEVSKSYKEMNKAFKKYSDAMNKVNKEKEDVDSLA</sequence>
<proteinExistence type="predicted"/>
<organism evidence="2 4">
    <name type="scientific">Staphylococcus edaphicus</name>
    <dbReference type="NCBI Taxonomy" id="1955013"/>
    <lineage>
        <taxon>Bacteria</taxon>
        <taxon>Bacillati</taxon>
        <taxon>Bacillota</taxon>
        <taxon>Bacilli</taxon>
        <taxon>Bacillales</taxon>
        <taxon>Staphylococcaceae</taxon>
        <taxon>Staphylococcus</taxon>
    </lineage>
</organism>
<reference evidence="4" key="2">
    <citation type="submission" date="2017-10" db="EMBL/GenBank/DDBJ databases">
        <title>Staphylococcus edaphicus sp. nov., isolated in Antarctica, harbouring mecC gene and genomic islands essential in adaptation to extreme environment.</title>
        <authorList>
            <person name="Pantucek R."/>
            <person name="Sedlacek I."/>
            <person name="Indrakova A."/>
            <person name="Vrbovska V."/>
            <person name="Maslanova I."/>
            <person name="Kovarovic V."/>
            <person name="Svec P."/>
            <person name="Kralova S."/>
            <person name="Kristofova L."/>
            <person name="Keklakova J."/>
            <person name="Petras P."/>
            <person name="Doskar J."/>
        </authorList>
    </citation>
    <scope>NUCLEOTIDE SEQUENCE [LARGE SCALE GENOMIC DNA]</scope>
    <source>
        <strain evidence="4">CCM 5085</strain>
    </source>
</reference>
<gene>
    <name evidence="2" type="ORF">BTJ66_01705</name>
    <name evidence="3" type="ORF">MNY58_09125</name>
</gene>
<dbReference type="EMBL" id="CP093217">
    <property type="protein sequence ID" value="UQW80747.1"/>
    <property type="molecule type" value="Genomic_DNA"/>
</dbReference>
<reference evidence="3" key="4">
    <citation type="submission" date="2022-03" db="EMBL/GenBank/DDBJ databases">
        <title>Complete Genome Sequence of Staphylococcus edaphicus strain CCM 8731.</title>
        <authorList>
            <person name="Rimmer C.O."/>
            <person name="Thomas J.C."/>
        </authorList>
    </citation>
    <scope>NUCLEOTIDE SEQUENCE</scope>
    <source>
        <strain evidence="3">CCM 8731</strain>
    </source>
</reference>
<dbReference type="InterPro" id="IPR036785">
    <property type="entry name" value="YkyA-like_sf"/>
</dbReference>
<accession>A0A2C6WNA5</accession>
<dbReference type="RefSeq" id="WP_099089272.1">
    <property type="nucleotide sequence ID" value="NZ_CP093217.1"/>
</dbReference>
<feature type="coiled-coil region" evidence="1">
    <location>
        <begin position="51"/>
        <end position="125"/>
    </location>
</feature>
<dbReference type="PROSITE" id="PS51257">
    <property type="entry name" value="PROKAR_LIPOPROTEIN"/>
    <property type="match status" value="1"/>
</dbReference>
<evidence type="ECO:0000313" key="5">
    <source>
        <dbReference type="Proteomes" id="UP001056588"/>
    </source>
</evidence>
<dbReference type="Proteomes" id="UP000223828">
    <property type="component" value="Unassembled WGS sequence"/>
</dbReference>
<dbReference type="Gene3D" id="1.20.120.570">
    <property type="entry name" value="YkyA-like"/>
    <property type="match status" value="1"/>
</dbReference>
<dbReference type="OrthoDB" id="2414178at2"/>
<evidence type="ECO:0000313" key="4">
    <source>
        <dbReference type="Proteomes" id="UP000223828"/>
    </source>
</evidence>